<dbReference type="AlphaFoldDB" id="A0A5C8P7N6"/>
<dbReference type="SUPFAM" id="SSF46785">
    <property type="entry name" value="Winged helix' DNA-binding domain"/>
    <property type="match status" value="1"/>
</dbReference>
<dbReference type="PROSITE" id="PS50931">
    <property type="entry name" value="HTH_LYSR"/>
    <property type="match status" value="1"/>
</dbReference>
<evidence type="ECO:0000259" key="1">
    <source>
        <dbReference type="PROSITE" id="PS50931"/>
    </source>
</evidence>
<feature type="domain" description="HTH lysR-type" evidence="1">
    <location>
        <begin position="11"/>
        <end position="63"/>
    </location>
</feature>
<gene>
    <name evidence="2" type="ORF">FHP25_37465</name>
</gene>
<dbReference type="Pfam" id="PF00126">
    <property type="entry name" value="HTH_1"/>
    <property type="match status" value="1"/>
</dbReference>
<keyword evidence="3" id="KW-1185">Reference proteome</keyword>
<dbReference type="InterPro" id="IPR036390">
    <property type="entry name" value="WH_DNA-bd_sf"/>
</dbReference>
<reference evidence="2 3" key="1">
    <citation type="submission" date="2019-06" db="EMBL/GenBank/DDBJ databases">
        <title>New taxonomy in bacterial strain CC-CFT640, isolated from vineyard.</title>
        <authorList>
            <person name="Lin S.-Y."/>
            <person name="Tsai C.-F."/>
            <person name="Young C.-C."/>
        </authorList>
    </citation>
    <scope>NUCLEOTIDE SEQUENCE [LARGE SCALE GENOMIC DNA]</scope>
    <source>
        <strain evidence="2 3">CC-CFT640</strain>
    </source>
</reference>
<organism evidence="2 3">
    <name type="scientific">Vineibacter terrae</name>
    <dbReference type="NCBI Taxonomy" id="2586908"/>
    <lineage>
        <taxon>Bacteria</taxon>
        <taxon>Pseudomonadati</taxon>
        <taxon>Pseudomonadota</taxon>
        <taxon>Alphaproteobacteria</taxon>
        <taxon>Hyphomicrobiales</taxon>
        <taxon>Vineibacter</taxon>
    </lineage>
</organism>
<dbReference type="EMBL" id="VDUZ01000072">
    <property type="protein sequence ID" value="TXL69771.1"/>
    <property type="molecule type" value="Genomic_DNA"/>
</dbReference>
<accession>A0A5C8P7N6</accession>
<sequence length="69" mass="7636">MIAGNISIPMLRVLVSLSRTQSFSRTAEQLRITRPVVRHAVHGVDAVIGVPLILRERNSATPGRRVSDY</sequence>
<dbReference type="InterPro" id="IPR036388">
    <property type="entry name" value="WH-like_DNA-bd_sf"/>
</dbReference>
<comment type="caution">
    <text evidence="2">The sequence shown here is derived from an EMBL/GenBank/DDBJ whole genome shotgun (WGS) entry which is preliminary data.</text>
</comment>
<proteinExistence type="predicted"/>
<evidence type="ECO:0000313" key="2">
    <source>
        <dbReference type="EMBL" id="TXL69771.1"/>
    </source>
</evidence>
<dbReference type="InterPro" id="IPR000847">
    <property type="entry name" value="LysR_HTH_N"/>
</dbReference>
<evidence type="ECO:0000313" key="3">
    <source>
        <dbReference type="Proteomes" id="UP000321638"/>
    </source>
</evidence>
<dbReference type="OrthoDB" id="9814165at2"/>
<dbReference type="Proteomes" id="UP000321638">
    <property type="component" value="Unassembled WGS sequence"/>
</dbReference>
<protein>
    <submittedName>
        <fullName evidence="2">LysR family transcriptional regulator</fullName>
    </submittedName>
</protein>
<dbReference type="Gene3D" id="1.10.10.10">
    <property type="entry name" value="Winged helix-like DNA-binding domain superfamily/Winged helix DNA-binding domain"/>
    <property type="match status" value="1"/>
</dbReference>
<dbReference type="GO" id="GO:0003700">
    <property type="term" value="F:DNA-binding transcription factor activity"/>
    <property type="evidence" value="ECO:0007669"/>
    <property type="project" value="InterPro"/>
</dbReference>
<name>A0A5C8P7N6_9HYPH</name>